<proteinExistence type="predicted"/>
<dbReference type="PANTHER" id="PTHR33112">
    <property type="entry name" value="DOMAIN PROTEIN, PUTATIVE-RELATED"/>
    <property type="match status" value="1"/>
</dbReference>
<protein>
    <submittedName>
        <fullName evidence="2">HET-domain-containing protein</fullName>
    </submittedName>
</protein>
<evidence type="ECO:0000313" key="3">
    <source>
        <dbReference type="Proteomes" id="UP000249619"/>
    </source>
</evidence>
<keyword evidence="3" id="KW-1185">Reference proteome</keyword>
<dbReference type="PANTHER" id="PTHR33112:SF16">
    <property type="entry name" value="HETEROKARYON INCOMPATIBILITY DOMAIN-CONTAINING PROTEIN"/>
    <property type="match status" value="1"/>
</dbReference>
<dbReference type="InterPro" id="IPR010730">
    <property type="entry name" value="HET"/>
</dbReference>
<accession>A0A364N8B9</accession>
<dbReference type="EMBL" id="QGDH01000033">
    <property type="protein sequence ID" value="RAR13564.1"/>
    <property type="molecule type" value="Genomic_DNA"/>
</dbReference>
<feature type="domain" description="Heterokaryon incompatibility" evidence="1">
    <location>
        <begin position="168"/>
        <end position="328"/>
    </location>
</feature>
<dbReference type="Pfam" id="PF06985">
    <property type="entry name" value="HET"/>
    <property type="match status" value="1"/>
</dbReference>
<evidence type="ECO:0000313" key="2">
    <source>
        <dbReference type="EMBL" id="RAR13564.1"/>
    </source>
</evidence>
<dbReference type="Proteomes" id="UP000249619">
    <property type="component" value="Unassembled WGS sequence"/>
</dbReference>
<dbReference type="AlphaFoldDB" id="A0A364N8B9"/>
<reference evidence="3" key="1">
    <citation type="submission" date="2018-05" db="EMBL/GenBank/DDBJ databases">
        <title>Draft genome sequence of Stemphylium lycopersici strain CIDEFI 213.</title>
        <authorList>
            <person name="Medina R."/>
            <person name="Franco M.E.E."/>
            <person name="Lucentini C.G."/>
            <person name="Saparrat M.C.N."/>
            <person name="Balatti P.A."/>
        </authorList>
    </citation>
    <scope>NUCLEOTIDE SEQUENCE [LARGE SCALE GENOMIC DNA]</scope>
    <source>
        <strain evidence="3">CIDEFI 213</strain>
    </source>
</reference>
<gene>
    <name evidence="2" type="ORF">DDE83_003021</name>
</gene>
<sequence>MSELEASSGSCPLCSTIFTHMKDSYHYHKNFPKHDERPLWLKVNVGLPIWGVYIGEEKPEVRVSGIYGYTTTPDSVVADCFIIHSVIEDSLDPFVLRKMQDWVQECDDTHSGCHVASGAARLLPTRLLDLGSLPHGKAFDGMQGDPQSLLNDTSFRLVETNPNEEGVYVALSYCWGQYLAYKTTHSNLRQHTTQGGIRYADLPKTLQDAVFLVRYLGIRYIWADCLCIIQDDAGDWEHEASRMADVYSNAYLTISAARANHCGEGFLNPRKTKDRNIVPFTTEQGSFDLDFGYNDLTMSPGHIESVVETPLSIRREEPLLNRVWCLQERVLATRTLHFASQQMYWECSAHFKTEVGDTLDHKSCPEYSLDRVAAGLNSVKQAPMLKLPVHAHEIKETWAVNTDWRVWFRLVQAYTSRNMTYQTDKLPALSGVISALQKLTGDTCLAGIWKSWFLKGLLWRLQDPEWDLYVFDGKTPCRPAAWRAPSWSFASVEGVVVYAILEIDYGNGLCAELLECSLTPKSSKNPLGELVSGFAKIKAPVVQVSNIAKEQSYTGRDCMVHMGENQVTEAGVYFDVECYDSCEVLMITPHTGIAVVPVHGRDSMTYSRVGAVEVYRIFDPKGPGGKDDGPASTNRDKFLSIADWPEPSVVFLL</sequence>
<comment type="caution">
    <text evidence="2">The sequence shown here is derived from an EMBL/GenBank/DDBJ whole genome shotgun (WGS) entry which is preliminary data.</text>
</comment>
<evidence type="ECO:0000259" key="1">
    <source>
        <dbReference type="Pfam" id="PF06985"/>
    </source>
</evidence>
<organism evidence="2 3">
    <name type="scientific">Stemphylium lycopersici</name>
    <name type="common">Tomato gray leaf spot disease fungus</name>
    <name type="synonym">Thyrospora lycopersici</name>
    <dbReference type="NCBI Taxonomy" id="183478"/>
    <lineage>
        <taxon>Eukaryota</taxon>
        <taxon>Fungi</taxon>
        <taxon>Dikarya</taxon>
        <taxon>Ascomycota</taxon>
        <taxon>Pezizomycotina</taxon>
        <taxon>Dothideomycetes</taxon>
        <taxon>Pleosporomycetidae</taxon>
        <taxon>Pleosporales</taxon>
        <taxon>Pleosporineae</taxon>
        <taxon>Pleosporaceae</taxon>
        <taxon>Stemphylium</taxon>
    </lineage>
</organism>
<name>A0A364N8B9_STELY</name>